<dbReference type="AlphaFoldDB" id="A0A077ZT31"/>
<accession>A0A077ZT31</accession>
<proteinExistence type="predicted"/>
<name>A0A077ZT31_STYLE</name>
<organism evidence="2 3">
    <name type="scientific">Stylonychia lemnae</name>
    <name type="common">Ciliate</name>
    <dbReference type="NCBI Taxonomy" id="5949"/>
    <lineage>
        <taxon>Eukaryota</taxon>
        <taxon>Sar</taxon>
        <taxon>Alveolata</taxon>
        <taxon>Ciliophora</taxon>
        <taxon>Intramacronucleata</taxon>
        <taxon>Spirotrichea</taxon>
        <taxon>Stichotrichia</taxon>
        <taxon>Sporadotrichida</taxon>
        <taxon>Oxytrichidae</taxon>
        <taxon>Stylonychinae</taxon>
        <taxon>Stylonychia</taxon>
    </lineage>
</organism>
<dbReference type="InParanoid" id="A0A077ZT31"/>
<dbReference type="EMBL" id="CCKQ01001601">
    <property type="protein sequence ID" value="CDW72714.1"/>
    <property type="molecule type" value="Genomic_DNA"/>
</dbReference>
<evidence type="ECO:0000313" key="3">
    <source>
        <dbReference type="Proteomes" id="UP000039865"/>
    </source>
</evidence>
<gene>
    <name evidence="2" type="primary">Contig14924.g15910</name>
    <name evidence="2" type="ORF">STYLEM_1678</name>
</gene>
<feature type="region of interest" description="Disordered" evidence="1">
    <location>
        <begin position="107"/>
        <end position="127"/>
    </location>
</feature>
<evidence type="ECO:0000256" key="1">
    <source>
        <dbReference type="SAM" id="MobiDB-lite"/>
    </source>
</evidence>
<dbReference type="Proteomes" id="UP000039865">
    <property type="component" value="Unassembled WGS sequence"/>
</dbReference>
<reference evidence="2 3" key="1">
    <citation type="submission" date="2014-06" db="EMBL/GenBank/DDBJ databases">
        <authorList>
            <person name="Swart Estienne"/>
        </authorList>
    </citation>
    <scope>NUCLEOTIDE SEQUENCE [LARGE SCALE GENOMIC DNA]</scope>
    <source>
        <strain evidence="2 3">130c</strain>
    </source>
</reference>
<evidence type="ECO:0000313" key="2">
    <source>
        <dbReference type="EMBL" id="CDW72714.1"/>
    </source>
</evidence>
<feature type="compositionally biased region" description="Polar residues" evidence="1">
    <location>
        <begin position="107"/>
        <end position="119"/>
    </location>
</feature>
<sequence length="127" mass="14768">MPVQLVLTKLPKQISNLTLQIHEKLQKQEARISRWRMSFKASTLCQVKIRQIEYSSTTLEEINSHFHQVLKATFKLDKWSARQLAKACRLMENTLSLHNEPNSPLTEIKANPTNNTLNPYQDHFPPC</sequence>
<protein>
    <submittedName>
        <fullName evidence="2">Uncharacterized protein</fullName>
    </submittedName>
</protein>
<keyword evidence="3" id="KW-1185">Reference proteome</keyword>